<organism evidence="1 2">
    <name type="scientific">Cynara cardunculus var. scolymus</name>
    <name type="common">Globe artichoke</name>
    <name type="synonym">Cynara scolymus</name>
    <dbReference type="NCBI Taxonomy" id="59895"/>
    <lineage>
        <taxon>Eukaryota</taxon>
        <taxon>Viridiplantae</taxon>
        <taxon>Streptophyta</taxon>
        <taxon>Embryophyta</taxon>
        <taxon>Tracheophyta</taxon>
        <taxon>Spermatophyta</taxon>
        <taxon>Magnoliopsida</taxon>
        <taxon>eudicotyledons</taxon>
        <taxon>Gunneridae</taxon>
        <taxon>Pentapetalae</taxon>
        <taxon>asterids</taxon>
        <taxon>campanulids</taxon>
        <taxon>Asterales</taxon>
        <taxon>Asteraceae</taxon>
        <taxon>Carduoideae</taxon>
        <taxon>Cardueae</taxon>
        <taxon>Carduinae</taxon>
        <taxon>Cynara</taxon>
    </lineage>
</organism>
<accession>A0A103XZZ8</accession>
<gene>
    <name evidence="1" type="ORF">Ccrd_021768</name>
</gene>
<dbReference type="STRING" id="59895.A0A103XZZ8"/>
<dbReference type="AlphaFoldDB" id="A0A103XZZ8"/>
<dbReference type="Gramene" id="KVI00014">
    <property type="protein sequence ID" value="KVI00014"/>
    <property type="gene ID" value="Ccrd_021768"/>
</dbReference>
<dbReference type="GO" id="GO:0002181">
    <property type="term" value="P:cytoplasmic translation"/>
    <property type="evidence" value="ECO:0007669"/>
    <property type="project" value="TreeGrafter"/>
</dbReference>
<protein>
    <recommendedName>
        <fullName evidence="3">C3H1-type domain-containing protein</fullName>
    </recommendedName>
</protein>
<dbReference type="Proteomes" id="UP000243975">
    <property type="component" value="Unassembled WGS sequence"/>
</dbReference>
<evidence type="ECO:0000313" key="2">
    <source>
        <dbReference type="Proteomes" id="UP000243975"/>
    </source>
</evidence>
<dbReference type="EMBL" id="LEKV01003403">
    <property type="protein sequence ID" value="KVI00014.1"/>
    <property type="molecule type" value="Genomic_DNA"/>
</dbReference>
<reference evidence="1 2" key="1">
    <citation type="journal article" date="2016" name="Sci. Rep.">
        <title>The genome sequence of the outbreeding globe artichoke constructed de novo incorporating a phase-aware low-pass sequencing strategy of F1 progeny.</title>
        <authorList>
            <person name="Scaglione D."/>
            <person name="Reyes-Chin-Wo S."/>
            <person name="Acquadro A."/>
            <person name="Froenicke L."/>
            <person name="Portis E."/>
            <person name="Beitel C."/>
            <person name="Tirone M."/>
            <person name="Mauro R."/>
            <person name="Lo Monaco A."/>
            <person name="Mauromicale G."/>
            <person name="Faccioli P."/>
            <person name="Cattivelli L."/>
            <person name="Rieseberg L."/>
            <person name="Michelmore R."/>
            <person name="Lanteri S."/>
        </authorList>
    </citation>
    <scope>NUCLEOTIDE SEQUENCE [LARGE SCALE GENOMIC DNA]</scope>
    <source>
        <strain evidence="1">2C</strain>
    </source>
</reference>
<keyword evidence="2" id="KW-1185">Reference proteome</keyword>
<name>A0A103XZZ8_CYNCS</name>
<proteinExistence type="predicted"/>
<dbReference type="GO" id="GO:0003729">
    <property type="term" value="F:mRNA binding"/>
    <property type="evidence" value="ECO:0007669"/>
    <property type="project" value="TreeGrafter"/>
</dbReference>
<dbReference type="GO" id="GO:0005829">
    <property type="term" value="C:cytosol"/>
    <property type="evidence" value="ECO:0007669"/>
    <property type="project" value="TreeGrafter"/>
</dbReference>
<evidence type="ECO:0008006" key="3">
    <source>
        <dbReference type="Google" id="ProtNLM"/>
    </source>
</evidence>
<dbReference type="PANTHER" id="PTHR12681:SF0">
    <property type="entry name" value="ZINC FINGER CCCH DOMAIN-CONTAINING PROTEIN 15"/>
    <property type="match status" value="1"/>
</dbReference>
<dbReference type="PANTHER" id="PTHR12681">
    <property type="entry name" value="ZINC FINGER-CONTAINING PROTEIN P48ZNF"/>
    <property type="match status" value="1"/>
</dbReference>
<sequence length="156" mass="18185">MPPKQQSKADFAKKQKIIEDKTGGLKNKSKNVRKYVHSLRQSVQPYAYPSKINAKKKEEEKELNDLLKIAVSQPKVPGCKHFLEAVEKKQYSWFWVCPNGGKDCHYRHALPPACISNCFNSYDSQTVHAIEEGKRSNREMQVWLLREARFMRMFVL</sequence>
<evidence type="ECO:0000313" key="1">
    <source>
        <dbReference type="EMBL" id="KVI00014.1"/>
    </source>
</evidence>
<comment type="caution">
    <text evidence="1">The sequence shown here is derived from an EMBL/GenBank/DDBJ whole genome shotgun (WGS) entry which is preliminary data.</text>
</comment>